<name>A0AAV8ZFW3_9CUCU</name>
<keyword evidence="1" id="KW-0732">Signal</keyword>
<protein>
    <recommendedName>
        <fullName evidence="4">Laminin EGF-like domain-containing protein</fullName>
    </recommendedName>
</protein>
<keyword evidence="3" id="KW-1185">Reference proteome</keyword>
<reference evidence="2" key="1">
    <citation type="journal article" date="2023" name="Insect Mol. Biol.">
        <title>Genome sequencing provides insights into the evolution of gene families encoding plant cell wall-degrading enzymes in longhorned beetles.</title>
        <authorList>
            <person name="Shin N.R."/>
            <person name="Okamura Y."/>
            <person name="Kirsch R."/>
            <person name="Pauchet Y."/>
        </authorList>
    </citation>
    <scope>NUCLEOTIDE SEQUENCE</scope>
    <source>
        <strain evidence="2">AMC_N1</strain>
    </source>
</reference>
<dbReference type="Proteomes" id="UP001162162">
    <property type="component" value="Unassembled WGS sequence"/>
</dbReference>
<proteinExistence type="predicted"/>
<feature type="chain" id="PRO_5043653474" description="Laminin EGF-like domain-containing protein" evidence="1">
    <location>
        <begin position="21"/>
        <end position="142"/>
    </location>
</feature>
<accession>A0AAV8ZFW3</accession>
<sequence length="142" mass="15826">MMDGWLIAIYMALSFTTALGNFNSGVRNNRLRCPGACFPGVECKETVGGPLCGACPTGYEGDGFTCRQTVQRCDQCHLSTLTKLLEFPLCVILINDKSQLFDLQTLALATTECIYNFLTRVKNMNQIFSYEIEQKYSPSILN</sequence>
<gene>
    <name evidence="2" type="ORF">NQ318_018878</name>
</gene>
<dbReference type="EMBL" id="JAPWTK010000001">
    <property type="protein sequence ID" value="KAJ8963399.1"/>
    <property type="molecule type" value="Genomic_DNA"/>
</dbReference>
<evidence type="ECO:0008006" key="4">
    <source>
        <dbReference type="Google" id="ProtNLM"/>
    </source>
</evidence>
<comment type="caution">
    <text evidence="2">The sequence shown here is derived from an EMBL/GenBank/DDBJ whole genome shotgun (WGS) entry which is preliminary data.</text>
</comment>
<dbReference type="AlphaFoldDB" id="A0AAV8ZFW3"/>
<evidence type="ECO:0000256" key="1">
    <source>
        <dbReference type="SAM" id="SignalP"/>
    </source>
</evidence>
<evidence type="ECO:0000313" key="3">
    <source>
        <dbReference type="Proteomes" id="UP001162162"/>
    </source>
</evidence>
<organism evidence="2 3">
    <name type="scientific">Aromia moschata</name>
    <dbReference type="NCBI Taxonomy" id="1265417"/>
    <lineage>
        <taxon>Eukaryota</taxon>
        <taxon>Metazoa</taxon>
        <taxon>Ecdysozoa</taxon>
        <taxon>Arthropoda</taxon>
        <taxon>Hexapoda</taxon>
        <taxon>Insecta</taxon>
        <taxon>Pterygota</taxon>
        <taxon>Neoptera</taxon>
        <taxon>Endopterygota</taxon>
        <taxon>Coleoptera</taxon>
        <taxon>Polyphaga</taxon>
        <taxon>Cucujiformia</taxon>
        <taxon>Chrysomeloidea</taxon>
        <taxon>Cerambycidae</taxon>
        <taxon>Cerambycinae</taxon>
        <taxon>Callichromatini</taxon>
        <taxon>Aromia</taxon>
    </lineage>
</organism>
<feature type="signal peptide" evidence="1">
    <location>
        <begin position="1"/>
        <end position="20"/>
    </location>
</feature>
<evidence type="ECO:0000313" key="2">
    <source>
        <dbReference type="EMBL" id="KAJ8963399.1"/>
    </source>
</evidence>
<dbReference type="Gene3D" id="2.10.25.10">
    <property type="entry name" value="Laminin"/>
    <property type="match status" value="1"/>
</dbReference>